<dbReference type="AlphaFoldDB" id="A0AAV7KRT4"/>
<gene>
    <name evidence="1" type="ORF">NDU88_001564</name>
</gene>
<dbReference type="Proteomes" id="UP001066276">
    <property type="component" value="Chromosome 12"/>
</dbReference>
<dbReference type="EMBL" id="JANPWB010000016">
    <property type="protein sequence ID" value="KAJ1081382.1"/>
    <property type="molecule type" value="Genomic_DNA"/>
</dbReference>
<sequence>MTGGKSARGAHQTKLDRFSLPCDATGEVGMGEVQGSVALPPPENYTLTLKDIIAVIQGVRDSLETKIDIVSTDTMLEKAGLSNMSARVKEAEDSLTILRAETLVLKKQVKELRTTYDVLGAKLVFRRKLKDSEEVAYFEVVADDFMN</sequence>
<keyword evidence="2" id="KW-1185">Reference proteome</keyword>
<accession>A0AAV7KRT4</accession>
<reference evidence="1" key="1">
    <citation type="journal article" date="2022" name="bioRxiv">
        <title>Sequencing and chromosome-scale assembly of the giantPleurodeles waltlgenome.</title>
        <authorList>
            <person name="Brown T."/>
            <person name="Elewa A."/>
            <person name="Iarovenko S."/>
            <person name="Subramanian E."/>
            <person name="Araus A.J."/>
            <person name="Petzold A."/>
            <person name="Susuki M."/>
            <person name="Suzuki K.-i.T."/>
            <person name="Hayashi T."/>
            <person name="Toyoda A."/>
            <person name="Oliveira C."/>
            <person name="Osipova E."/>
            <person name="Leigh N.D."/>
            <person name="Simon A."/>
            <person name="Yun M.H."/>
        </authorList>
    </citation>
    <scope>NUCLEOTIDE SEQUENCE</scope>
    <source>
        <strain evidence="1">20211129_DDA</strain>
        <tissue evidence="1">Liver</tissue>
    </source>
</reference>
<evidence type="ECO:0000313" key="2">
    <source>
        <dbReference type="Proteomes" id="UP001066276"/>
    </source>
</evidence>
<evidence type="ECO:0000313" key="1">
    <source>
        <dbReference type="EMBL" id="KAJ1081382.1"/>
    </source>
</evidence>
<proteinExistence type="predicted"/>
<organism evidence="1 2">
    <name type="scientific">Pleurodeles waltl</name>
    <name type="common">Iberian ribbed newt</name>
    <dbReference type="NCBI Taxonomy" id="8319"/>
    <lineage>
        <taxon>Eukaryota</taxon>
        <taxon>Metazoa</taxon>
        <taxon>Chordata</taxon>
        <taxon>Craniata</taxon>
        <taxon>Vertebrata</taxon>
        <taxon>Euteleostomi</taxon>
        <taxon>Amphibia</taxon>
        <taxon>Batrachia</taxon>
        <taxon>Caudata</taxon>
        <taxon>Salamandroidea</taxon>
        <taxon>Salamandridae</taxon>
        <taxon>Pleurodelinae</taxon>
        <taxon>Pleurodeles</taxon>
    </lineage>
</organism>
<protein>
    <submittedName>
        <fullName evidence="1">Uncharacterized protein</fullName>
    </submittedName>
</protein>
<comment type="caution">
    <text evidence="1">The sequence shown here is derived from an EMBL/GenBank/DDBJ whole genome shotgun (WGS) entry which is preliminary data.</text>
</comment>
<name>A0AAV7KRT4_PLEWA</name>